<dbReference type="HOGENOM" id="CLU_1019605_0_0_1"/>
<protein>
    <submittedName>
        <fullName evidence="1">Uncharacterized protein</fullName>
    </submittedName>
</protein>
<reference evidence="1 2" key="1">
    <citation type="journal article" date="2013" name="BMC Genomics">
        <title>Genomics-driven discovery of the pneumocandin biosynthetic gene cluster in the fungus Glarea lozoyensis.</title>
        <authorList>
            <person name="Chen L."/>
            <person name="Yue Q."/>
            <person name="Zhang X."/>
            <person name="Xiang M."/>
            <person name="Wang C."/>
            <person name="Li S."/>
            <person name="Che Y."/>
            <person name="Ortiz-Lopez F.J."/>
            <person name="Bills G.F."/>
            <person name="Liu X."/>
            <person name="An Z."/>
        </authorList>
    </citation>
    <scope>NUCLEOTIDE SEQUENCE [LARGE SCALE GENOMIC DNA]</scope>
    <source>
        <strain evidence="2">ATCC 20868 / MF5171</strain>
    </source>
</reference>
<gene>
    <name evidence="1" type="ORF">GLAREA_12728</name>
</gene>
<name>S3D0P8_GLAL2</name>
<dbReference type="GeneID" id="19471768"/>
<organism evidence="1 2">
    <name type="scientific">Glarea lozoyensis (strain ATCC 20868 / MF5171)</name>
    <dbReference type="NCBI Taxonomy" id="1116229"/>
    <lineage>
        <taxon>Eukaryota</taxon>
        <taxon>Fungi</taxon>
        <taxon>Dikarya</taxon>
        <taxon>Ascomycota</taxon>
        <taxon>Pezizomycotina</taxon>
        <taxon>Leotiomycetes</taxon>
        <taxon>Helotiales</taxon>
        <taxon>Helotiaceae</taxon>
        <taxon>Glarea</taxon>
    </lineage>
</organism>
<dbReference type="RefSeq" id="XP_008081700.1">
    <property type="nucleotide sequence ID" value="XM_008083509.1"/>
</dbReference>
<dbReference type="OrthoDB" id="4789728at2759"/>
<evidence type="ECO:0000313" key="2">
    <source>
        <dbReference type="Proteomes" id="UP000016922"/>
    </source>
</evidence>
<dbReference type="AlphaFoldDB" id="S3D0P8"/>
<dbReference type="Gene3D" id="2.60.20.10">
    <property type="entry name" value="Crystallins"/>
    <property type="match status" value="1"/>
</dbReference>
<accession>S3D0P8</accession>
<evidence type="ECO:0000313" key="1">
    <source>
        <dbReference type="EMBL" id="EPE31425.1"/>
    </source>
</evidence>
<keyword evidence="2" id="KW-1185">Reference proteome</keyword>
<dbReference type="EMBL" id="KE145362">
    <property type="protein sequence ID" value="EPE31425.1"/>
    <property type="molecule type" value="Genomic_DNA"/>
</dbReference>
<sequence>MVLPMNIERVGGKSQMAMGNGHFVPKKSSTPLLNGIKMKSRDSAYTILTHFILKARPQLYLSLPLYYPKQHYSFKMQIPAILAILLAAGASARDFTLYEEQNFGGGYHREQRWNDKACWNMNGAGDSASSVGGEGCTTFYRERDCQGENWVNYGDAPTIPGFLDNHIWSFRNQCDCPNPFDPCQFAGDDGACTFGYSACLQKVGCGGRSGEFDCGGLAVDFCDCNIFKMGGGRFMTMPAIRFYELALWMSKGLSSAGIYFNSHQLEFGLKTGP</sequence>
<dbReference type="Proteomes" id="UP000016922">
    <property type="component" value="Unassembled WGS sequence"/>
</dbReference>
<proteinExistence type="predicted"/>
<dbReference type="KEGG" id="glz:GLAREA_12728"/>